<dbReference type="Gene3D" id="3.20.20.70">
    <property type="entry name" value="Aldolase class I"/>
    <property type="match status" value="1"/>
</dbReference>
<organism evidence="7 8">
    <name type="scientific">Candidatus Cryosericum odellii</name>
    <dbReference type="NCBI Taxonomy" id="2290917"/>
    <lineage>
        <taxon>Bacteria</taxon>
        <taxon>Pseudomonadati</taxon>
        <taxon>Caldisericota/Cryosericota group</taxon>
        <taxon>Candidatus Cryosericota</taxon>
        <taxon>Candidatus Cryosericia</taxon>
        <taxon>Candidatus Cryosericales</taxon>
        <taxon>Candidatus Cryosericaceae</taxon>
        <taxon>Candidatus Cryosericum</taxon>
    </lineage>
</organism>
<evidence type="ECO:0000313" key="8">
    <source>
        <dbReference type="Proteomes" id="UP000266260"/>
    </source>
</evidence>
<name>A0A398CX92_9BACT</name>
<keyword evidence="3" id="KW-0288">FMN</keyword>
<feature type="domain" description="NADH:flavin oxidoreductase/NADH oxidase N-terminal" evidence="6">
    <location>
        <begin position="6"/>
        <end position="333"/>
    </location>
</feature>
<evidence type="ECO:0000256" key="2">
    <source>
        <dbReference type="ARBA" id="ARBA00022630"/>
    </source>
</evidence>
<proteinExistence type="predicted"/>
<dbReference type="PANTHER" id="PTHR43303:SF4">
    <property type="entry name" value="NADPH DEHYDROGENASE C23G7.10C-RELATED"/>
    <property type="match status" value="1"/>
</dbReference>
<dbReference type="Proteomes" id="UP000266260">
    <property type="component" value="Unassembled WGS sequence"/>
</dbReference>
<dbReference type="AlphaFoldDB" id="A0A398CX92"/>
<evidence type="ECO:0000259" key="6">
    <source>
        <dbReference type="Pfam" id="PF00724"/>
    </source>
</evidence>
<keyword evidence="2" id="KW-0285">Flavoprotein</keyword>
<dbReference type="SUPFAM" id="SSF51395">
    <property type="entry name" value="FMN-linked oxidoreductases"/>
    <property type="match status" value="1"/>
</dbReference>
<evidence type="ECO:0000256" key="5">
    <source>
        <dbReference type="ARBA" id="ARBA00023002"/>
    </source>
</evidence>
<comment type="cofactor">
    <cofactor evidence="1">
        <name>FMN</name>
        <dbReference type="ChEBI" id="CHEBI:58210"/>
    </cofactor>
</comment>
<dbReference type="PANTHER" id="PTHR43303">
    <property type="entry name" value="NADPH DEHYDROGENASE C23G7.10C-RELATED"/>
    <property type="match status" value="1"/>
</dbReference>
<evidence type="ECO:0000313" key="7">
    <source>
        <dbReference type="EMBL" id="RIE06830.1"/>
    </source>
</evidence>
<evidence type="ECO:0000256" key="4">
    <source>
        <dbReference type="ARBA" id="ARBA00022857"/>
    </source>
</evidence>
<evidence type="ECO:0000256" key="3">
    <source>
        <dbReference type="ARBA" id="ARBA00022643"/>
    </source>
</evidence>
<dbReference type="GO" id="GO:0003959">
    <property type="term" value="F:NADPH dehydrogenase activity"/>
    <property type="evidence" value="ECO:0007669"/>
    <property type="project" value="InterPro"/>
</dbReference>
<dbReference type="CDD" id="cd02803">
    <property type="entry name" value="OYE_like_FMN_family"/>
    <property type="match status" value="1"/>
</dbReference>
<dbReference type="InterPro" id="IPR001155">
    <property type="entry name" value="OxRdtase_FMN_N"/>
</dbReference>
<dbReference type="InterPro" id="IPR013785">
    <property type="entry name" value="Aldolase_TIM"/>
</dbReference>
<dbReference type="InterPro" id="IPR044152">
    <property type="entry name" value="YqjM-like"/>
</dbReference>
<dbReference type="GO" id="GO:0050661">
    <property type="term" value="F:NADP binding"/>
    <property type="evidence" value="ECO:0007669"/>
    <property type="project" value="InterPro"/>
</dbReference>
<dbReference type="Pfam" id="PF00724">
    <property type="entry name" value="Oxidored_FMN"/>
    <property type="match status" value="1"/>
</dbReference>
<keyword evidence="8" id="KW-1185">Reference proteome</keyword>
<keyword evidence="5" id="KW-0560">Oxidoreductase</keyword>
<protein>
    <submittedName>
        <fullName evidence="7">NADH:flavin oxidoreductase</fullName>
    </submittedName>
</protein>
<accession>A0A398CX92</accession>
<dbReference type="GO" id="GO:0010181">
    <property type="term" value="F:FMN binding"/>
    <property type="evidence" value="ECO:0007669"/>
    <property type="project" value="InterPro"/>
</dbReference>
<evidence type="ECO:0000256" key="1">
    <source>
        <dbReference type="ARBA" id="ARBA00001917"/>
    </source>
</evidence>
<gene>
    <name evidence="7" type="ORF">SMC6_08340</name>
</gene>
<keyword evidence="4" id="KW-0521">NADP</keyword>
<dbReference type="EMBL" id="QXIT01000147">
    <property type="protein sequence ID" value="RIE06830.1"/>
    <property type="molecule type" value="Genomic_DNA"/>
</dbReference>
<sequence length="340" mass="35311">MTMKHLFSELDVAGVRLANRIVLPPMATEQADVEGHPSPATAGYYGSLAATGVALVVVEHSYVAPEGRASPRQMSLASDTDVSGHAAITTAIHAAGALCSAQISHAGSNRRAEMPGRCLGPSAIENPVSHLVPEEMSNSDIVATIRAFGAAAARVQGAGYDFVEVHCAHGYLLGQFLSPLTNHRTDAYGGTPAGRRRLLLEVVEEVRAAVHGDLPLMVRLGVADNPPTLQLYEGGLTIAEGVEAARALDDAGVAILDLSAGICGSRPAGLTGEAYYRPFAEAVSAAVHCHVVCTGGITQPQTAEEIIQNGTADLVGVARAIAADHDWVRKAREATGHQAI</sequence>
<comment type="caution">
    <text evidence="7">The sequence shown here is derived from an EMBL/GenBank/DDBJ whole genome shotgun (WGS) entry which is preliminary data.</text>
</comment>
<reference evidence="7 8" key="1">
    <citation type="submission" date="2018-09" db="EMBL/GenBank/DDBJ databases">
        <title>Discovery and Ecogenomic Context for Candidatus Cryosericales, a Global Caldiserica Order Active in Thawing Permafrost.</title>
        <authorList>
            <person name="Martinez M.A."/>
            <person name="Woodcroft B.J."/>
            <person name="Ignacio Espinoza J.C."/>
            <person name="Zayed A."/>
            <person name="Singleton C.M."/>
            <person name="Boyd J."/>
            <person name="Li Y.-F."/>
            <person name="Purvine S."/>
            <person name="Maughan H."/>
            <person name="Hodgkins S.B."/>
            <person name="Anderson D."/>
            <person name="Sederholm M."/>
            <person name="Temperton B."/>
            <person name="Saleska S.R."/>
            <person name="Tyson G.W."/>
            <person name="Rich V.I."/>
        </authorList>
    </citation>
    <scope>NUCLEOTIDE SEQUENCE [LARGE SCALE GENOMIC DNA]</scope>
    <source>
        <strain evidence="7 8">SMC6</strain>
    </source>
</reference>